<gene>
    <name evidence="2" type="ORF">AUEXF2481DRAFT_26166</name>
</gene>
<sequence>MAGGETDNLANAPLINRGTLPFAVAVPLAQLINVGLIRLNSRHPGHNNVFTAEDKDYALSLHRDICYGINSGKLPLQLLEILLLASHKAVLKPLDQSDPEYRHKEFEVYLKRAIRKCKDQSDEQEDGDDDDQAEAGAEDDNNHCHPICESPVDNLVKETYVKSYSHRKT</sequence>
<dbReference type="RefSeq" id="XP_013347334.1">
    <property type="nucleotide sequence ID" value="XM_013491880.1"/>
</dbReference>
<evidence type="ECO:0000313" key="2">
    <source>
        <dbReference type="EMBL" id="KEQ98927.1"/>
    </source>
</evidence>
<evidence type="ECO:0000256" key="1">
    <source>
        <dbReference type="SAM" id="MobiDB-lite"/>
    </source>
</evidence>
<accession>A0A074YXL9</accession>
<dbReference type="AlphaFoldDB" id="A0A074YXL9"/>
<reference evidence="2 3" key="1">
    <citation type="journal article" date="2014" name="BMC Genomics">
        <title>Genome sequencing of four Aureobasidium pullulans varieties: biotechnological potential, stress tolerance, and description of new species.</title>
        <authorList>
            <person name="Gostin Ar C."/>
            <person name="Ohm R.A."/>
            <person name="Kogej T."/>
            <person name="Sonjak S."/>
            <person name="Turk M."/>
            <person name="Zajc J."/>
            <person name="Zalar P."/>
            <person name="Grube M."/>
            <person name="Sun H."/>
            <person name="Han J."/>
            <person name="Sharma A."/>
            <person name="Chiniquy J."/>
            <person name="Ngan C.Y."/>
            <person name="Lipzen A."/>
            <person name="Barry K."/>
            <person name="Grigoriev I.V."/>
            <person name="Gunde-Cimerman N."/>
        </authorList>
    </citation>
    <scope>NUCLEOTIDE SEQUENCE [LARGE SCALE GENOMIC DNA]</scope>
    <source>
        <strain evidence="2 3">EXF-2481</strain>
    </source>
</reference>
<dbReference type="GeneID" id="25363178"/>
<keyword evidence="3" id="KW-1185">Reference proteome</keyword>
<proteinExistence type="predicted"/>
<dbReference type="Proteomes" id="UP000030641">
    <property type="component" value="Unassembled WGS sequence"/>
</dbReference>
<evidence type="ECO:0000313" key="3">
    <source>
        <dbReference type="Proteomes" id="UP000030641"/>
    </source>
</evidence>
<dbReference type="HOGENOM" id="CLU_1578208_0_0_1"/>
<dbReference type="EMBL" id="KL584751">
    <property type="protein sequence ID" value="KEQ98927.1"/>
    <property type="molecule type" value="Genomic_DNA"/>
</dbReference>
<name>A0A074YXL9_AURSE</name>
<feature type="compositionally biased region" description="Acidic residues" evidence="1">
    <location>
        <begin position="122"/>
        <end position="139"/>
    </location>
</feature>
<feature type="region of interest" description="Disordered" evidence="1">
    <location>
        <begin position="118"/>
        <end position="149"/>
    </location>
</feature>
<dbReference type="OrthoDB" id="3835086at2759"/>
<dbReference type="InParanoid" id="A0A074YXL9"/>
<protein>
    <submittedName>
        <fullName evidence="2">Uncharacterized protein</fullName>
    </submittedName>
</protein>
<organism evidence="2 3">
    <name type="scientific">Aureobasidium subglaciale (strain EXF-2481)</name>
    <name type="common">Aureobasidium pullulans var. subglaciale</name>
    <dbReference type="NCBI Taxonomy" id="1043005"/>
    <lineage>
        <taxon>Eukaryota</taxon>
        <taxon>Fungi</taxon>
        <taxon>Dikarya</taxon>
        <taxon>Ascomycota</taxon>
        <taxon>Pezizomycotina</taxon>
        <taxon>Dothideomycetes</taxon>
        <taxon>Dothideomycetidae</taxon>
        <taxon>Dothideales</taxon>
        <taxon>Saccotheciaceae</taxon>
        <taxon>Aureobasidium</taxon>
    </lineage>
</organism>